<accession>A0A239FXG3</accession>
<evidence type="ECO:0000313" key="2">
    <source>
        <dbReference type="EMBL" id="SNS61579.1"/>
    </source>
</evidence>
<evidence type="ECO:0000313" key="3">
    <source>
        <dbReference type="Proteomes" id="UP000198362"/>
    </source>
</evidence>
<dbReference type="Proteomes" id="UP000198362">
    <property type="component" value="Unassembled WGS sequence"/>
</dbReference>
<dbReference type="RefSeq" id="WP_179265998.1">
    <property type="nucleotide sequence ID" value="NZ_FZPH01000001.1"/>
</dbReference>
<dbReference type="AlphaFoldDB" id="A0A239FXG3"/>
<reference evidence="2 3" key="1">
    <citation type="submission" date="2017-06" db="EMBL/GenBank/DDBJ databases">
        <authorList>
            <person name="Kim H.J."/>
            <person name="Triplett B.A."/>
        </authorList>
    </citation>
    <scope>NUCLEOTIDE SEQUENCE [LARGE SCALE GENOMIC DNA]</scope>
    <source>
        <strain evidence="2 3">CGMCC 4.5593</strain>
    </source>
</reference>
<keyword evidence="3" id="KW-1185">Reference proteome</keyword>
<sequence length="50" mass="5120">MKKRFLSTKVRPILVTAAAVATLAVAVAPAAVVSNLAAECDKHACSVGLR</sequence>
<dbReference type="EMBL" id="FZPH01000001">
    <property type="protein sequence ID" value="SNS61579.1"/>
    <property type="molecule type" value="Genomic_DNA"/>
</dbReference>
<evidence type="ECO:0000256" key="1">
    <source>
        <dbReference type="SAM" id="SignalP"/>
    </source>
</evidence>
<protein>
    <submittedName>
        <fullName evidence="2">Uncharacterized protein</fullName>
    </submittedName>
</protein>
<gene>
    <name evidence="2" type="ORF">SAMN05421812_101123</name>
</gene>
<feature type="signal peptide" evidence="1">
    <location>
        <begin position="1"/>
        <end position="30"/>
    </location>
</feature>
<name>A0A239FXG3_9ACTN</name>
<feature type="chain" id="PRO_5038719785" evidence="1">
    <location>
        <begin position="31"/>
        <end position="50"/>
    </location>
</feature>
<keyword evidence="1" id="KW-0732">Signal</keyword>
<organism evidence="2 3">
    <name type="scientific">Asanoa hainanensis</name>
    <dbReference type="NCBI Taxonomy" id="560556"/>
    <lineage>
        <taxon>Bacteria</taxon>
        <taxon>Bacillati</taxon>
        <taxon>Actinomycetota</taxon>
        <taxon>Actinomycetes</taxon>
        <taxon>Micromonosporales</taxon>
        <taxon>Micromonosporaceae</taxon>
        <taxon>Asanoa</taxon>
    </lineage>
</organism>
<proteinExistence type="predicted"/>